<keyword evidence="2" id="KW-1015">Disulfide bond</keyword>
<keyword evidence="1 4" id="KW-0732">Signal</keyword>
<dbReference type="SUPFAM" id="SSF101148">
    <property type="entry name" value="Plant invertase/pectin methylesterase inhibitor"/>
    <property type="match status" value="1"/>
</dbReference>
<dbReference type="GO" id="GO:0004857">
    <property type="term" value="F:enzyme inhibitor activity"/>
    <property type="evidence" value="ECO:0007669"/>
    <property type="project" value="InterPro"/>
</dbReference>
<evidence type="ECO:0000256" key="4">
    <source>
        <dbReference type="SAM" id="SignalP"/>
    </source>
</evidence>
<dbReference type="EMBL" id="MLFT02000009">
    <property type="protein sequence ID" value="PHT38886.1"/>
    <property type="molecule type" value="Genomic_DNA"/>
</dbReference>
<dbReference type="InterPro" id="IPR035513">
    <property type="entry name" value="Invertase/methylesterase_inhib"/>
</dbReference>
<dbReference type="NCBIfam" id="TIGR01614">
    <property type="entry name" value="PME_inhib"/>
    <property type="match status" value="1"/>
</dbReference>
<evidence type="ECO:0000313" key="6">
    <source>
        <dbReference type="EMBL" id="PHT38886.1"/>
    </source>
</evidence>
<dbReference type="InterPro" id="IPR052421">
    <property type="entry name" value="PCW_Enzyme_Inhibitor"/>
</dbReference>
<evidence type="ECO:0000256" key="3">
    <source>
        <dbReference type="ARBA" id="ARBA00038471"/>
    </source>
</evidence>
<evidence type="ECO:0000256" key="1">
    <source>
        <dbReference type="ARBA" id="ARBA00022729"/>
    </source>
</evidence>
<feature type="chain" id="PRO_5013619410" description="Pectinesterase inhibitor domain-containing protein" evidence="4">
    <location>
        <begin position="23"/>
        <end position="169"/>
    </location>
</feature>
<dbReference type="OrthoDB" id="764172at2759"/>
<evidence type="ECO:0000256" key="2">
    <source>
        <dbReference type="ARBA" id="ARBA00023157"/>
    </source>
</evidence>
<evidence type="ECO:0000259" key="5">
    <source>
        <dbReference type="SMART" id="SM00856"/>
    </source>
</evidence>
<evidence type="ECO:0000313" key="7">
    <source>
        <dbReference type="Proteomes" id="UP000224567"/>
    </source>
</evidence>
<feature type="domain" description="Pectinesterase inhibitor" evidence="5">
    <location>
        <begin position="20"/>
        <end position="168"/>
    </location>
</feature>
<dbReference type="Pfam" id="PF04043">
    <property type="entry name" value="PMEI"/>
    <property type="match status" value="1"/>
</dbReference>
<name>A0A2G2W0X9_CAPBA</name>
<protein>
    <recommendedName>
        <fullName evidence="5">Pectinesterase inhibitor domain-containing protein</fullName>
    </recommendedName>
</protein>
<dbReference type="Gene3D" id="1.20.140.40">
    <property type="entry name" value="Invertase/pectin methylesterase inhibitor family protein"/>
    <property type="match status" value="1"/>
</dbReference>
<dbReference type="PANTHER" id="PTHR36710:SF18">
    <property type="entry name" value="PECTINESTERASE INHIBITOR 5-RELATED"/>
    <property type="match status" value="1"/>
</dbReference>
<dbReference type="InterPro" id="IPR006501">
    <property type="entry name" value="Pectinesterase_inhib_dom"/>
</dbReference>
<dbReference type="Proteomes" id="UP000224567">
    <property type="component" value="Unassembled WGS sequence"/>
</dbReference>
<sequence>MGYTTWGIIFLNFFLFLQYTSADLVYDVCKQTRNYTLCTETLKASANSSNADTKNLGAIMIRAARSRATHNLVYISKLMINSTNPDDFKHCLKVCYDDYSLIVKAFIPNALQSLFTGSNFDAAVSILLSADQVMDCQDDNCVLSSPSLNDRCNEYADFTQLVADVLRVA</sequence>
<organism evidence="6 7">
    <name type="scientific">Capsicum baccatum</name>
    <name type="common">Peruvian pepper</name>
    <dbReference type="NCBI Taxonomy" id="33114"/>
    <lineage>
        <taxon>Eukaryota</taxon>
        <taxon>Viridiplantae</taxon>
        <taxon>Streptophyta</taxon>
        <taxon>Embryophyta</taxon>
        <taxon>Tracheophyta</taxon>
        <taxon>Spermatophyta</taxon>
        <taxon>Magnoliopsida</taxon>
        <taxon>eudicotyledons</taxon>
        <taxon>Gunneridae</taxon>
        <taxon>Pentapetalae</taxon>
        <taxon>asterids</taxon>
        <taxon>lamiids</taxon>
        <taxon>Solanales</taxon>
        <taxon>Solanaceae</taxon>
        <taxon>Solanoideae</taxon>
        <taxon>Capsiceae</taxon>
        <taxon>Capsicum</taxon>
    </lineage>
</organism>
<reference evidence="6 7" key="1">
    <citation type="journal article" date="2017" name="Genome Biol.">
        <title>New reference genome sequences of hot pepper reveal the massive evolution of plant disease-resistance genes by retroduplication.</title>
        <authorList>
            <person name="Kim S."/>
            <person name="Park J."/>
            <person name="Yeom S.I."/>
            <person name="Kim Y.M."/>
            <person name="Seo E."/>
            <person name="Kim K.T."/>
            <person name="Kim M.S."/>
            <person name="Lee J.M."/>
            <person name="Cheong K."/>
            <person name="Shin H.S."/>
            <person name="Kim S.B."/>
            <person name="Han K."/>
            <person name="Lee J."/>
            <person name="Park M."/>
            <person name="Lee H.A."/>
            <person name="Lee H.Y."/>
            <person name="Lee Y."/>
            <person name="Oh S."/>
            <person name="Lee J.H."/>
            <person name="Choi E."/>
            <person name="Choi E."/>
            <person name="Lee S.E."/>
            <person name="Jeon J."/>
            <person name="Kim H."/>
            <person name="Choi G."/>
            <person name="Song H."/>
            <person name="Lee J."/>
            <person name="Lee S.C."/>
            <person name="Kwon J.K."/>
            <person name="Lee H.Y."/>
            <person name="Koo N."/>
            <person name="Hong Y."/>
            <person name="Kim R.W."/>
            <person name="Kang W.H."/>
            <person name="Huh J.H."/>
            <person name="Kang B.C."/>
            <person name="Yang T.J."/>
            <person name="Lee Y.H."/>
            <person name="Bennetzen J.L."/>
            <person name="Choi D."/>
        </authorList>
    </citation>
    <scope>NUCLEOTIDE SEQUENCE [LARGE SCALE GENOMIC DNA]</scope>
    <source>
        <strain evidence="7">cv. PBC81</strain>
    </source>
</reference>
<dbReference type="PANTHER" id="PTHR36710">
    <property type="entry name" value="PECTINESTERASE INHIBITOR-LIKE"/>
    <property type="match status" value="1"/>
</dbReference>
<comment type="caution">
    <text evidence="6">The sequence shown here is derived from an EMBL/GenBank/DDBJ whole genome shotgun (WGS) entry which is preliminary data.</text>
</comment>
<keyword evidence="7" id="KW-1185">Reference proteome</keyword>
<proteinExistence type="inferred from homology"/>
<dbReference type="AlphaFoldDB" id="A0A2G2W0X9"/>
<comment type="similarity">
    <text evidence="3">Belongs to the PMEI family.</text>
</comment>
<reference evidence="7" key="2">
    <citation type="journal article" date="2017" name="J. Anim. Genet.">
        <title>Multiple reference genome sequences of hot pepper reveal the massive evolution of plant disease resistance genes by retroduplication.</title>
        <authorList>
            <person name="Kim S."/>
            <person name="Park J."/>
            <person name="Yeom S.-I."/>
            <person name="Kim Y.-M."/>
            <person name="Seo E."/>
            <person name="Kim K.-T."/>
            <person name="Kim M.-S."/>
            <person name="Lee J.M."/>
            <person name="Cheong K."/>
            <person name="Shin H.-S."/>
            <person name="Kim S.-B."/>
            <person name="Han K."/>
            <person name="Lee J."/>
            <person name="Park M."/>
            <person name="Lee H.-A."/>
            <person name="Lee H.-Y."/>
            <person name="Lee Y."/>
            <person name="Oh S."/>
            <person name="Lee J.H."/>
            <person name="Choi E."/>
            <person name="Choi E."/>
            <person name="Lee S.E."/>
            <person name="Jeon J."/>
            <person name="Kim H."/>
            <person name="Choi G."/>
            <person name="Song H."/>
            <person name="Lee J."/>
            <person name="Lee S.-C."/>
            <person name="Kwon J.-K."/>
            <person name="Lee H.-Y."/>
            <person name="Koo N."/>
            <person name="Hong Y."/>
            <person name="Kim R.W."/>
            <person name="Kang W.-H."/>
            <person name="Huh J.H."/>
            <person name="Kang B.-C."/>
            <person name="Yang T.-J."/>
            <person name="Lee Y.-H."/>
            <person name="Bennetzen J.L."/>
            <person name="Choi D."/>
        </authorList>
    </citation>
    <scope>NUCLEOTIDE SEQUENCE [LARGE SCALE GENOMIC DNA]</scope>
    <source>
        <strain evidence="7">cv. PBC81</strain>
    </source>
</reference>
<dbReference type="SMART" id="SM00856">
    <property type="entry name" value="PMEI"/>
    <property type="match status" value="1"/>
</dbReference>
<gene>
    <name evidence="6" type="ORF">CQW23_22459</name>
</gene>
<feature type="signal peptide" evidence="4">
    <location>
        <begin position="1"/>
        <end position="22"/>
    </location>
</feature>
<accession>A0A2G2W0X9</accession>